<protein>
    <submittedName>
        <fullName evidence="2">Mismatched base pair and cruciform DNA recognition protein</fullName>
    </submittedName>
</protein>
<sequence length="101" mass="10432">MSSNNKDSTTEPSKVSGQFHSAKGTVVETIGDLAGSTSWSESGSKEHSTGEAELCRGNAGPPCGKKNTVVGAITGDREQETSGNVQHEKGQAQQNLNNPSS</sequence>
<comment type="caution">
    <text evidence="2">The sequence shown here is derived from an EMBL/GenBank/DDBJ whole genome shotgun (WGS) entry which is preliminary data.</text>
</comment>
<feature type="region of interest" description="Disordered" evidence="1">
    <location>
        <begin position="1"/>
        <end position="101"/>
    </location>
</feature>
<feature type="compositionally biased region" description="Polar residues" evidence="1">
    <location>
        <begin position="91"/>
        <end position="101"/>
    </location>
</feature>
<feature type="compositionally biased region" description="Basic and acidic residues" evidence="1">
    <location>
        <begin position="43"/>
        <end position="54"/>
    </location>
</feature>
<feature type="compositionally biased region" description="Basic and acidic residues" evidence="1">
    <location>
        <begin position="75"/>
        <end position="90"/>
    </location>
</feature>
<name>A0AAD4LX24_9AGAM</name>
<dbReference type="PANTHER" id="PTHR40460">
    <property type="entry name" value="CHROMOSOME 1, WHOLE GENOME SHOTGUN SEQUENCE"/>
    <property type="match status" value="1"/>
</dbReference>
<organism evidence="2 3">
    <name type="scientific">Multifurca ochricompacta</name>
    <dbReference type="NCBI Taxonomy" id="376703"/>
    <lineage>
        <taxon>Eukaryota</taxon>
        <taxon>Fungi</taxon>
        <taxon>Dikarya</taxon>
        <taxon>Basidiomycota</taxon>
        <taxon>Agaricomycotina</taxon>
        <taxon>Agaricomycetes</taxon>
        <taxon>Russulales</taxon>
        <taxon>Russulaceae</taxon>
        <taxon>Multifurca</taxon>
    </lineage>
</organism>
<dbReference type="EMBL" id="WTXG01000151">
    <property type="protein sequence ID" value="KAI0291617.1"/>
    <property type="molecule type" value="Genomic_DNA"/>
</dbReference>
<proteinExistence type="predicted"/>
<keyword evidence="3" id="KW-1185">Reference proteome</keyword>
<accession>A0AAD4LX24</accession>
<dbReference type="PANTHER" id="PTHR40460:SF1">
    <property type="entry name" value="CSBD-LIKE DOMAIN-CONTAINING PROTEIN"/>
    <property type="match status" value="1"/>
</dbReference>
<evidence type="ECO:0000313" key="3">
    <source>
        <dbReference type="Proteomes" id="UP001203297"/>
    </source>
</evidence>
<dbReference type="Proteomes" id="UP001203297">
    <property type="component" value="Unassembled WGS sequence"/>
</dbReference>
<evidence type="ECO:0000313" key="2">
    <source>
        <dbReference type="EMBL" id="KAI0291617.1"/>
    </source>
</evidence>
<feature type="compositionally biased region" description="Polar residues" evidence="1">
    <location>
        <begin position="1"/>
        <end position="19"/>
    </location>
</feature>
<dbReference type="AlphaFoldDB" id="A0AAD4LX24"/>
<gene>
    <name evidence="2" type="ORF">B0F90DRAFT_1812102</name>
</gene>
<reference evidence="2" key="1">
    <citation type="journal article" date="2022" name="New Phytol.">
        <title>Evolutionary transition to the ectomycorrhizal habit in the genomes of a hyperdiverse lineage of mushroom-forming fungi.</title>
        <authorList>
            <person name="Looney B."/>
            <person name="Miyauchi S."/>
            <person name="Morin E."/>
            <person name="Drula E."/>
            <person name="Courty P.E."/>
            <person name="Kohler A."/>
            <person name="Kuo A."/>
            <person name="LaButti K."/>
            <person name="Pangilinan J."/>
            <person name="Lipzen A."/>
            <person name="Riley R."/>
            <person name="Andreopoulos W."/>
            <person name="He G."/>
            <person name="Johnson J."/>
            <person name="Nolan M."/>
            <person name="Tritt A."/>
            <person name="Barry K.W."/>
            <person name="Grigoriev I.V."/>
            <person name="Nagy L.G."/>
            <person name="Hibbett D."/>
            <person name="Henrissat B."/>
            <person name="Matheny P.B."/>
            <person name="Labbe J."/>
            <person name="Martin F.M."/>
        </authorList>
    </citation>
    <scope>NUCLEOTIDE SEQUENCE</scope>
    <source>
        <strain evidence="2">BPL690</strain>
    </source>
</reference>
<evidence type="ECO:0000256" key="1">
    <source>
        <dbReference type="SAM" id="MobiDB-lite"/>
    </source>
</evidence>